<sequence>MSLVREQKIELPDMIAYAGATWDWHKLHYDADYLRERGLDRPVVDGQVFGAYLAIALREWFGPDAVITALSFRFKSLVFAGETIRCVGTVVREEAGTVDVDLRVEVVEGGRIAVAPASATLTLP</sequence>
<dbReference type="SUPFAM" id="SSF54637">
    <property type="entry name" value="Thioesterase/thiol ester dehydrase-isomerase"/>
    <property type="match status" value="1"/>
</dbReference>
<organism evidence="3 4">
    <name type="scientific">Actinoplanes campanulatus</name>
    <dbReference type="NCBI Taxonomy" id="113559"/>
    <lineage>
        <taxon>Bacteria</taxon>
        <taxon>Bacillati</taxon>
        <taxon>Actinomycetota</taxon>
        <taxon>Actinomycetes</taxon>
        <taxon>Micromonosporales</taxon>
        <taxon>Micromonosporaceae</taxon>
        <taxon>Actinoplanes</taxon>
    </lineage>
</organism>
<dbReference type="Proteomes" id="UP000590749">
    <property type="component" value="Unassembled WGS sequence"/>
</dbReference>
<comment type="caution">
    <text evidence="3">The sequence shown here is derived from an EMBL/GenBank/DDBJ whole genome shotgun (WGS) entry which is preliminary data.</text>
</comment>
<dbReference type="AlphaFoldDB" id="A0A7W5AF94"/>
<evidence type="ECO:0000313" key="3">
    <source>
        <dbReference type="EMBL" id="MBB3095252.1"/>
    </source>
</evidence>
<evidence type="ECO:0000256" key="1">
    <source>
        <dbReference type="ARBA" id="ARBA00005254"/>
    </source>
</evidence>
<feature type="domain" description="MaoC-like" evidence="2">
    <location>
        <begin position="6"/>
        <end position="103"/>
    </location>
</feature>
<dbReference type="InterPro" id="IPR002539">
    <property type="entry name" value="MaoC-like_dom"/>
</dbReference>
<protein>
    <submittedName>
        <fullName evidence="3">Acyl dehydratase</fullName>
    </submittedName>
</protein>
<accession>A0A7W5AF94</accession>
<comment type="similarity">
    <text evidence="1">Belongs to the enoyl-CoA hydratase/isomerase family.</text>
</comment>
<gene>
    <name evidence="3" type="ORF">FHR83_002915</name>
</gene>
<dbReference type="Pfam" id="PF01575">
    <property type="entry name" value="MaoC_dehydratas"/>
    <property type="match status" value="1"/>
</dbReference>
<dbReference type="Gene3D" id="3.10.129.10">
    <property type="entry name" value="Hotdog Thioesterase"/>
    <property type="match status" value="1"/>
</dbReference>
<dbReference type="EMBL" id="JACHXF010000005">
    <property type="protein sequence ID" value="MBB3095252.1"/>
    <property type="molecule type" value="Genomic_DNA"/>
</dbReference>
<evidence type="ECO:0000313" key="4">
    <source>
        <dbReference type="Proteomes" id="UP000590749"/>
    </source>
</evidence>
<reference evidence="3 4" key="1">
    <citation type="submission" date="2020-08" db="EMBL/GenBank/DDBJ databases">
        <title>Genomic Encyclopedia of Type Strains, Phase III (KMG-III): the genomes of soil and plant-associated and newly described type strains.</title>
        <authorList>
            <person name="Whitman W."/>
        </authorList>
    </citation>
    <scope>NUCLEOTIDE SEQUENCE [LARGE SCALE GENOMIC DNA]</scope>
    <source>
        <strain evidence="3 4">CECT 3287</strain>
    </source>
</reference>
<keyword evidence="4" id="KW-1185">Reference proteome</keyword>
<evidence type="ECO:0000259" key="2">
    <source>
        <dbReference type="Pfam" id="PF01575"/>
    </source>
</evidence>
<name>A0A7W5AF94_9ACTN</name>
<dbReference type="RefSeq" id="WP_183219821.1">
    <property type="nucleotide sequence ID" value="NZ_BMPW01000009.1"/>
</dbReference>
<dbReference type="InterPro" id="IPR029069">
    <property type="entry name" value="HotDog_dom_sf"/>
</dbReference>
<proteinExistence type="inferred from homology"/>